<accession>A0A366IKR8</accession>
<comment type="caution">
    <text evidence="2">The sequence shown here is derived from an EMBL/GenBank/DDBJ whole genome shotgun (WGS) entry which is preliminary data.</text>
</comment>
<dbReference type="EMBL" id="QNSB01000003">
    <property type="protein sequence ID" value="RBP73027.1"/>
    <property type="molecule type" value="Genomic_DNA"/>
</dbReference>
<keyword evidence="3" id="KW-1185">Reference proteome</keyword>
<dbReference type="Pfam" id="PF12728">
    <property type="entry name" value="HTH_17"/>
    <property type="match status" value="1"/>
</dbReference>
<reference evidence="2 3" key="1">
    <citation type="submission" date="2018-06" db="EMBL/GenBank/DDBJ databases">
        <title>Freshwater and sediment microbial communities from various areas in North America, analyzing microbe dynamics in response to fracking.</title>
        <authorList>
            <person name="Lamendella R."/>
        </authorList>
    </citation>
    <scope>NUCLEOTIDE SEQUENCE [LARGE SCALE GENOMIC DNA]</scope>
    <source>
        <strain evidence="2 3">3b_TX</strain>
    </source>
</reference>
<dbReference type="InterPro" id="IPR009061">
    <property type="entry name" value="DNA-bd_dom_put_sf"/>
</dbReference>
<dbReference type="RefSeq" id="WP_113903492.1">
    <property type="nucleotide sequence ID" value="NZ_QNSB01000003.1"/>
</dbReference>
<dbReference type="Proteomes" id="UP000253509">
    <property type="component" value="Unassembled WGS sequence"/>
</dbReference>
<evidence type="ECO:0000313" key="2">
    <source>
        <dbReference type="EMBL" id="RBP73027.1"/>
    </source>
</evidence>
<organism evidence="2 3">
    <name type="scientific">Brevibacterium celere</name>
    <dbReference type="NCBI Taxonomy" id="225845"/>
    <lineage>
        <taxon>Bacteria</taxon>
        <taxon>Bacillati</taxon>
        <taxon>Actinomycetota</taxon>
        <taxon>Actinomycetes</taxon>
        <taxon>Micrococcales</taxon>
        <taxon>Brevibacteriaceae</taxon>
        <taxon>Brevibacterium</taxon>
    </lineage>
</organism>
<dbReference type="InterPro" id="IPR041657">
    <property type="entry name" value="HTH_17"/>
</dbReference>
<dbReference type="AlphaFoldDB" id="A0A366IKR8"/>
<evidence type="ECO:0000313" key="3">
    <source>
        <dbReference type="Proteomes" id="UP000253509"/>
    </source>
</evidence>
<name>A0A366IKR8_9MICO</name>
<sequence>MIQLDQLLTSKQVAEAWGVREQHINKLRRRGELTAIGIGGAYRYDPKDLQKYLERQKGKN</sequence>
<feature type="domain" description="Helix-turn-helix" evidence="1">
    <location>
        <begin position="7"/>
        <end position="56"/>
    </location>
</feature>
<proteinExistence type="predicted"/>
<evidence type="ECO:0000259" key="1">
    <source>
        <dbReference type="Pfam" id="PF12728"/>
    </source>
</evidence>
<protein>
    <submittedName>
        <fullName evidence="2">AlpA family transcriptional regulator</fullName>
    </submittedName>
</protein>
<dbReference type="SUPFAM" id="SSF46955">
    <property type="entry name" value="Putative DNA-binding domain"/>
    <property type="match status" value="1"/>
</dbReference>
<gene>
    <name evidence="2" type="ORF">DFO65_103322</name>
</gene>